<comment type="subcellular location">
    <subcellularLocation>
        <location evidence="1">Cell envelope</location>
    </subcellularLocation>
</comment>
<keyword evidence="5" id="KW-1185">Reference proteome</keyword>
<evidence type="ECO:0000313" key="4">
    <source>
        <dbReference type="EMBL" id="TKT87015.1"/>
    </source>
</evidence>
<proteinExistence type="predicted"/>
<evidence type="ECO:0000313" key="5">
    <source>
        <dbReference type="Proteomes" id="UP000304900"/>
    </source>
</evidence>
<accession>A0A4U6CTK7</accession>
<reference evidence="4 5" key="1">
    <citation type="submission" date="2019-05" db="EMBL/GenBank/DDBJ databases">
        <title>Dyadobacter AR-3-8 sp. nov., isolated from arctic soil.</title>
        <authorList>
            <person name="Chaudhary D.K."/>
        </authorList>
    </citation>
    <scope>NUCLEOTIDE SEQUENCE [LARGE SCALE GENOMIC DNA]</scope>
    <source>
        <strain evidence="4 5">AR-3-8</strain>
    </source>
</reference>
<dbReference type="AlphaFoldDB" id="A0A4U6CTK7"/>
<keyword evidence="2" id="KW-0732">Signal</keyword>
<dbReference type="GO" id="GO:0030313">
    <property type="term" value="C:cell envelope"/>
    <property type="evidence" value="ECO:0007669"/>
    <property type="project" value="UniProtKB-SubCell"/>
</dbReference>
<protein>
    <recommendedName>
        <fullName evidence="3">Imelysin-like domain-containing protein</fullName>
    </recommendedName>
</protein>
<dbReference type="InterPro" id="IPR038352">
    <property type="entry name" value="Imelysin_sf"/>
</dbReference>
<gene>
    <name evidence="4" type="ORF">FDK13_30845</name>
</gene>
<comment type="caution">
    <text evidence="4">The sequence shown here is derived from an EMBL/GenBank/DDBJ whole genome shotgun (WGS) entry which is preliminary data.</text>
</comment>
<dbReference type="Pfam" id="PF09375">
    <property type="entry name" value="Peptidase_M75"/>
    <property type="match status" value="1"/>
</dbReference>
<dbReference type="CDD" id="cd14659">
    <property type="entry name" value="Imelysin-like_IPPA"/>
    <property type="match status" value="1"/>
</dbReference>
<dbReference type="Gene3D" id="1.20.1420.20">
    <property type="entry name" value="M75 peptidase, HXXE motif"/>
    <property type="match status" value="1"/>
</dbReference>
<dbReference type="PROSITE" id="PS51257">
    <property type="entry name" value="PROKAR_LIPOPROTEIN"/>
    <property type="match status" value="1"/>
</dbReference>
<evidence type="ECO:0000259" key="3">
    <source>
        <dbReference type="Pfam" id="PF09375"/>
    </source>
</evidence>
<sequence>MKYFLCFSLLVLLACSKEKQPEPTYISNRELVIQGVGNAVIIRSFLDLQNSVNALNEFANSYVYDSTNTQKLLTLRREWTNTVISWKLSSIFLQGKFSDDFKSLKCYSDANITAIEDVILSDIPQFDLAYVQTLNEASTGLAAIEYLIFGTNHGNADSVISTFKATGSRRGAFLRALCQDLKQRSDQLLYQWSIAGDGYINNFMASSGPERSSSLGVLADNMISTISIIKDDRIGAPLGVSHGTGQPELVESKYGGESITFIRAELQSVQQIFSGMRTTTFGIKALYWLLDQADARPGDVKLSTAIEAQFTDIFLKLELIKSPLEQAIVTNPKQVADVYESISKLQLLIQQDMVASLNFHE</sequence>
<organism evidence="4 5">
    <name type="scientific">Dyadobacter frigoris</name>
    <dbReference type="NCBI Taxonomy" id="2576211"/>
    <lineage>
        <taxon>Bacteria</taxon>
        <taxon>Pseudomonadati</taxon>
        <taxon>Bacteroidota</taxon>
        <taxon>Cytophagia</taxon>
        <taxon>Cytophagales</taxon>
        <taxon>Spirosomataceae</taxon>
        <taxon>Dyadobacter</taxon>
    </lineage>
</organism>
<name>A0A4U6CTK7_9BACT</name>
<dbReference type="InterPro" id="IPR018976">
    <property type="entry name" value="Imelysin-like"/>
</dbReference>
<evidence type="ECO:0000256" key="2">
    <source>
        <dbReference type="ARBA" id="ARBA00022729"/>
    </source>
</evidence>
<dbReference type="OrthoDB" id="650514at2"/>
<evidence type="ECO:0000256" key="1">
    <source>
        <dbReference type="ARBA" id="ARBA00004196"/>
    </source>
</evidence>
<dbReference type="Proteomes" id="UP000304900">
    <property type="component" value="Unassembled WGS sequence"/>
</dbReference>
<dbReference type="EMBL" id="SZVO01000021">
    <property type="protein sequence ID" value="TKT87015.1"/>
    <property type="molecule type" value="Genomic_DNA"/>
</dbReference>
<dbReference type="InterPro" id="IPR034984">
    <property type="entry name" value="Imelysin-like_IPPA"/>
</dbReference>
<feature type="domain" description="Imelysin-like" evidence="3">
    <location>
        <begin position="44"/>
        <end position="346"/>
    </location>
</feature>
<dbReference type="RefSeq" id="WP_137343875.1">
    <property type="nucleotide sequence ID" value="NZ_BSQH01000005.1"/>
</dbReference>